<dbReference type="PANTHER" id="PTHR24422:SF10">
    <property type="entry name" value="CHEMOTAXIS PROTEIN METHYLTRANSFERASE 2"/>
    <property type="match status" value="1"/>
</dbReference>
<sequence>MSAVKAITSDDFARFSEYFYRKTGIHFDDSKRYFVDRRLTDRISATDSHDFNTYFRLLRLNPSGSETQVLTNLMTVNETYFFREAYQFDCLTDFILAEVVRYKRAGDPIRVWSMPCSSGEEPYSIAIHLMEKWAQIDRYEVEIFGSDIDTTILASAQTGIYSPRSVQGVPPNQMKKYFTKLRDGNWQICQDLRDSVEFVRTNLNEPADLSRFSRIDVIFCRNLLIYFDDMSRRAAAEAFYETMSPGAFICLGHSESMSRISSLFKVRRFGSTIVYQKPLPGEASA</sequence>
<accession>A0A9X1SZV2</accession>
<reference evidence="8" key="1">
    <citation type="submission" date="2021-12" db="EMBL/GenBank/DDBJ databases">
        <authorList>
            <person name="Li Y."/>
        </authorList>
    </citation>
    <scope>NUCLEOTIDE SEQUENCE</scope>
    <source>
        <strain evidence="8">DKSPLA3</strain>
    </source>
</reference>
<evidence type="ECO:0000256" key="6">
    <source>
        <dbReference type="PIRSR" id="PIRSR000410-1"/>
    </source>
</evidence>
<feature type="binding site" evidence="6">
    <location>
        <position position="83"/>
    </location>
    <ligand>
        <name>S-adenosyl-L-methionine</name>
        <dbReference type="ChEBI" id="CHEBI:59789"/>
    </ligand>
</feature>
<name>A0A9X1SZV2_9HYPH</name>
<evidence type="ECO:0000256" key="4">
    <source>
        <dbReference type="ARBA" id="ARBA00022691"/>
    </source>
</evidence>
<evidence type="ECO:0000313" key="8">
    <source>
        <dbReference type="EMBL" id="MCD7108040.1"/>
    </source>
</evidence>
<dbReference type="SUPFAM" id="SSF53335">
    <property type="entry name" value="S-adenosyl-L-methionine-dependent methyltransferases"/>
    <property type="match status" value="1"/>
</dbReference>
<dbReference type="AlphaFoldDB" id="A0A9X1SZV2"/>
<dbReference type="GO" id="GO:0032259">
    <property type="term" value="P:methylation"/>
    <property type="evidence" value="ECO:0007669"/>
    <property type="project" value="UniProtKB-KW"/>
</dbReference>
<dbReference type="InterPro" id="IPR022641">
    <property type="entry name" value="CheR_N"/>
</dbReference>
<evidence type="ECO:0000256" key="3">
    <source>
        <dbReference type="ARBA" id="ARBA00022679"/>
    </source>
</evidence>
<keyword evidence="2 5" id="KW-0489">Methyltransferase</keyword>
<dbReference type="PROSITE" id="PS50123">
    <property type="entry name" value="CHER"/>
    <property type="match status" value="1"/>
</dbReference>
<comment type="caution">
    <text evidence="8">The sequence shown here is derived from an EMBL/GenBank/DDBJ whole genome shotgun (WGS) entry which is preliminary data.</text>
</comment>
<proteinExistence type="predicted"/>
<evidence type="ECO:0000256" key="5">
    <source>
        <dbReference type="PIRNR" id="PIRNR000410"/>
    </source>
</evidence>
<dbReference type="InterPro" id="IPR000780">
    <property type="entry name" value="CheR_MeTrfase"/>
</dbReference>
<feature type="domain" description="CheR-type methyltransferase" evidence="7">
    <location>
        <begin position="1"/>
        <end position="269"/>
    </location>
</feature>
<dbReference type="InterPro" id="IPR050903">
    <property type="entry name" value="Bact_Chemotaxis_MeTrfase"/>
</dbReference>
<feature type="binding site" evidence="6">
    <location>
        <position position="121"/>
    </location>
    <ligand>
        <name>S-adenosyl-L-methionine</name>
        <dbReference type="ChEBI" id="CHEBI:59789"/>
    </ligand>
</feature>
<evidence type="ECO:0000256" key="2">
    <source>
        <dbReference type="ARBA" id="ARBA00022603"/>
    </source>
</evidence>
<keyword evidence="9" id="KW-1185">Reference proteome</keyword>
<dbReference type="Proteomes" id="UP001139089">
    <property type="component" value="Unassembled WGS sequence"/>
</dbReference>
<dbReference type="PIRSF" id="PIRSF000410">
    <property type="entry name" value="CheR"/>
    <property type="match status" value="1"/>
</dbReference>
<dbReference type="SMART" id="SM00138">
    <property type="entry name" value="MeTrc"/>
    <property type="match status" value="1"/>
</dbReference>
<dbReference type="RefSeq" id="WP_231811806.1">
    <property type="nucleotide sequence ID" value="NZ_JAJOZR010000001.1"/>
</dbReference>
<organism evidence="8 9">
    <name type="scientific">Rhizobium quercicola</name>
    <dbReference type="NCBI Taxonomy" id="2901226"/>
    <lineage>
        <taxon>Bacteria</taxon>
        <taxon>Pseudomonadati</taxon>
        <taxon>Pseudomonadota</taxon>
        <taxon>Alphaproteobacteria</taxon>
        <taxon>Hyphomicrobiales</taxon>
        <taxon>Rhizobiaceae</taxon>
        <taxon>Rhizobium/Agrobacterium group</taxon>
        <taxon>Rhizobium</taxon>
    </lineage>
</organism>
<dbReference type="Gene3D" id="1.10.155.10">
    <property type="entry name" value="Chemotaxis receptor methyltransferase CheR, N-terminal domain"/>
    <property type="match status" value="1"/>
</dbReference>
<protein>
    <recommendedName>
        <fullName evidence="5">Chemotaxis protein methyltransferase</fullName>
        <ecNumber evidence="5">2.1.1.80</ecNumber>
    </recommendedName>
</protein>
<feature type="binding site" evidence="6">
    <location>
        <begin position="202"/>
        <end position="203"/>
    </location>
    <ligand>
        <name>S-adenosyl-L-methionine</name>
        <dbReference type="ChEBI" id="CHEBI:59789"/>
    </ligand>
</feature>
<dbReference type="Gene3D" id="3.40.50.150">
    <property type="entry name" value="Vaccinia Virus protein VP39"/>
    <property type="match status" value="1"/>
</dbReference>
<dbReference type="Pfam" id="PF03705">
    <property type="entry name" value="CheR_N"/>
    <property type="match status" value="1"/>
</dbReference>
<dbReference type="GO" id="GO:0008983">
    <property type="term" value="F:protein-glutamate O-methyltransferase activity"/>
    <property type="evidence" value="ECO:0007669"/>
    <property type="project" value="UniProtKB-EC"/>
</dbReference>
<dbReference type="EMBL" id="JAJOZR010000001">
    <property type="protein sequence ID" value="MCD7108040.1"/>
    <property type="molecule type" value="Genomic_DNA"/>
</dbReference>
<keyword evidence="3 5" id="KW-0808">Transferase</keyword>
<dbReference type="PRINTS" id="PR00996">
    <property type="entry name" value="CHERMTFRASE"/>
</dbReference>
<dbReference type="PANTHER" id="PTHR24422">
    <property type="entry name" value="CHEMOTAXIS PROTEIN METHYLTRANSFERASE"/>
    <property type="match status" value="1"/>
</dbReference>
<dbReference type="EC" id="2.1.1.80" evidence="5"/>
<dbReference type="InterPro" id="IPR022642">
    <property type="entry name" value="CheR_C"/>
</dbReference>
<comment type="function">
    <text evidence="5">Methylation of the membrane-bound methyl-accepting chemotaxis proteins (MCP) to form gamma-glutamyl methyl ester residues in MCP.</text>
</comment>
<evidence type="ECO:0000256" key="1">
    <source>
        <dbReference type="ARBA" id="ARBA00001541"/>
    </source>
</evidence>
<keyword evidence="4 5" id="KW-0949">S-adenosyl-L-methionine</keyword>
<feature type="binding site" evidence="6">
    <location>
        <position position="79"/>
    </location>
    <ligand>
        <name>S-adenosyl-L-methionine</name>
        <dbReference type="ChEBI" id="CHEBI:59789"/>
    </ligand>
</feature>
<gene>
    <name evidence="8" type="ORF">LRX75_03185</name>
</gene>
<dbReference type="SUPFAM" id="SSF47757">
    <property type="entry name" value="Chemotaxis receptor methyltransferase CheR, N-terminal domain"/>
    <property type="match status" value="1"/>
</dbReference>
<evidence type="ECO:0000313" key="9">
    <source>
        <dbReference type="Proteomes" id="UP001139089"/>
    </source>
</evidence>
<feature type="binding site" evidence="6">
    <location>
        <position position="77"/>
    </location>
    <ligand>
        <name>S-adenosyl-L-methionine</name>
        <dbReference type="ChEBI" id="CHEBI:59789"/>
    </ligand>
</feature>
<dbReference type="InterPro" id="IPR036804">
    <property type="entry name" value="CheR_N_sf"/>
</dbReference>
<dbReference type="InterPro" id="IPR029063">
    <property type="entry name" value="SAM-dependent_MTases_sf"/>
</dbReference>
<dbReference type="Pfam" id="PF01739">
    <property type="entry name" value="CheR"/>
    <property type="match status" value="1"/>
</dbReference>
<feature type="binding site" evidence="6">
    <location>
        <begin position="221"/>
        <end position="222"/>
    </location>
    <ligand>
        <name>S-adenosyl-L-methionine</name>
        <dbReference type="ChEBI" id="CHEBI:59789"/>
    </ligand>
</feature>
<dbReference type="InterPro" id="IPR026024">
    <property type="entry name" value="Chemotaxis_MeTrfase_CheR"/>
</dbReference>
<comment type="catalytic activity">
    <reaction evidence="1 5">
        <text>L-glutamyl-[protein] + S-adenosyl-L-methionine = [protein]-L-glutamate 5-O-methyl ester + S-adenosyl-L-homocysteine</text>
        <dbReference type="Rhea" id="RHEA:24452"/>
        <dbReference type="Rhea" id="RHEA-COMP:10208"/>
        <dbReference type="Rhea" id="RHEA-COMP:10311"/>
        <dbReference type="ChEBI" id="CHEBI:29973"/>
        <dbReference type="ChEBI" id="CHEBI:57856"/>
        <dbReference type="ChEBI" id="CHEBI:59789"/>
        <dbReference type="ChEBI" id="CHEBI:82795"/>
        <dbReference type="EC" id="2.1.1.80"/>
    </reaction>
</comment>
<evidence type="ECO:0000259" key="7">
    <source>
        <dbReference type="PROSITE" id="PS50123"/>
    </source>
</evidence>
<feature type="binding site" evidence="6">
    <location>
        <position position="147"/>
    </location>
    <ligand>
        <name>S-adenosyl-L-methionine</name>
        <dbReference type="ChEBI" id="CHEBI:59789"/>
    </ligand>
</feature>